<feature type="repeat" description="TPR" evidence="3">
    <location>
        <begin position="801"/>
        <end position="834"/>
    </location>
</feature>
<evidence type="ECO:0000256" key="2">
    <source>
        <dbReference type="ARBA" id="ARBA00022803"/>
    </source>
</evidence>
<dbReference type="PROSITE" id="PS51257">
    <property type="entry name" value="PROKAR_LIPOPROTEIN"/>
    <property type="match status" value="1"/>
</dbReference>
<dbReference type="InterPro" id="IPR011990">
    <property type="entry name" value="TPR-like_helical_dom_sf"/>
</dbReference>
<feature type="repeat" description="TPR" evidence="3">
    <location>
        <begin position="57"/>
        <end position="90"/>
    </location>
</feature>
<keyword evidence="2 3" id="KW-0802">TPR repeat</keyword>
<dbReference type="Proteomes" id="UP001319827">
    <property type="component" value="Chromosome"/>
</dbReference>
<proteinExistence type="predicted"/>
<reference evidence="5 6" key="2">
    <citation type="journal article" date="2021" name="Int. J. Syst. Evol. Microbiol.">
        <title>Isolation and Polyphasic Characterization of Desulfuromonas versatilis sp. Nov., an Electrogenic Bacteria Capable of Versatile Metabolism Isolated from a Graphene Oxide-Reducing Enrichment Culture.</title>
        <authorList>
            <person name="Xie L."/>
            <person name="Yoshida N."/>
            <person name="Ishii S."/>
            <person name="Meng L."/>
        </authorList>
    </citation>
    <scope>NUCLEOTIDE SEQUENCE [LARGE SCALE GENOMIC DNA]</scope>
    <source>
        <strain evidence="5 6">NIT-T3</strain>
    </source>
</reference>
<feature type="repeat" description="TPR" evidence="3">
    <location>
        <begin position="125"/>
        <end position="158"/>
    </location>
</feature>
<dbReference type="InterPro" id="IPR014266">
    <property type="entry name" value="PEP-CTERM_TPR_PrsT"/>
</dbReference>
<gene>
    <name evidence="5" type="ORF">DESUT3_23610</name>
</gene>
<feature type="chain" id="PRO_5046569361" evidence="4">
    <location>
        <begin position="19"/>
        <end position="882"/>
    </location>
</feature>
<keyword evidence="5" id="KW-0449">Lipoprotein</keyword>
<sequence length="882" mass="96195">MFKRIVLMMLLLALVAGCKSQSKEELLMEGVKLVDQGNHTGSIVLFRSALEKDPNYFEARHRLAQAYIKTGKFDKAEKELQKVLLQSPDNGDIPLELAELYNATEKPDLAIEQVNKYLSGHDKTSRAIESLGRSHAIKGDMAAAEGYYREAITLDPGNFSARLDLCRVFLIGNRAGEARAQLEEILRQDGNNIPAHFALARLEARDGNRDAALALYRKIAKIDSNNVEALFMAGVLLLDSGEPAEAGRIAAELQGRFPKHPAGVRLQGMVDYLNGDYEQAVVNLQNSLKSLPDLVGHYFLGLTHYKLEQFELALNQFQAGLDVQPDHAQSRLMVAMTLLKQKRLDDAIAETVKVVHADPRNGLAHNIMGSAYLAKGDFDQAMKNLDKAIEIDPTLADAHLKKGLFSLAQGNPIQAEAGLVKAIQIAPEHLNTRLLLASYYLRQQNYPGAIATLQEGLTGKDEDALLYNYMAAAYLAQKKNVEAVEALQKAKKIRADYFAPYFNLAGFYAAANEPDKALAEYRAILHVDAQNLQALLRMAALQELSGDAEGALVTLQAAKQTGQAEGFLALARLHARQGNMSQALEVLNAAYTALPANPEILEMRGKLLVDRSQLEEAKELFQELEKAQAGKGLPLLIAVHLRQGEVEKAIALAQGRIDAAADAPYGYWLLASVYEKLGDRAKAQTVIEKGLAAVKDQVTLRMKLAALHAADGRSDQAVGIYEAIIAESPDFVAATFALGALHDGLGDKRKARKFYQDVLAKDENFTPALNNLAYLHAENYGDPKEALTLALKAYRNAPADPSVLDTLGYVLVKNGRAEEAIKVLEKAAAMLPDVPAVQLHLGQAYKAAGKKNEAIGPLETVVEKGQADEVKVASALLEELKQ</sequence>
<dbReference type="SMART" id="SM00028">
    <property type="entry name" value="TPR"/>
    <property type="match status" value="19"/>
</dbReference>
<dbReference type="PROSITE" id="PS50293">
    <property type="entry name" value="TPR_REGION"/>
    <property type="match status" value="1"/>
</dbReference>
<feature type="repeat" description="TPR" evidence="3">
    <location>
        <begin position="564"/>
        <end position="597"/>
    </location>
</feature>
<dbReference type="PROSITE" id="PS50005">
    <property type="entry name" value="TPR"/>
    <property type="match status" value="6"/>
</dbReference>
<evidence type="ECO:0000256" key="3">
    <source>
        <dbReference type="PROSITE-ProRule" id="PRU00339"/>
    </source>
</evidence>
<reference evidence="5 6" key="1">
    <citation type="journal article" date="2016" name="C (Basel)">
        <title>Selective Growth of and Electricity Production by Marine Exoelectrogenic Bacteria in Self-Aggregated Hydrogel of Microbially Reduced Graphene Oxide.</title>
        <authorList>
            <person name="Yoshida N."/>
            <person name="Goto Y."/>
            <person name="Miyata Y."/>
        </authorList>
    </citation>
    <scope>NUCLEOTIDE SEQUENCE [LARGE SCALE GENOMIC DNA]</scope>
    <source>
        <strain evidence="5 6">NIT-T3</strain>
    </source>
</reference>
<accession>A0ABN6DZ17</accession>
<protein>
    <submittedName>
        <fullName evidence="5">Lipoprotein</fullName>
    </submittedName>
</protein>
<feature type="repeat" description="TPR" evidence="3">
    <location>
        <begin position="294"/>
        <end position="327"/>
    </location>
</feature>
<name>A0ABN6DZ17_9BACT</name>
<keyword evidence="6" id="KW-1185">Reference proteome</keyword>
<dbReference type="SUPFAM" id="SSF48452">
    <property type="entry name" value="TPR-like"/>
    <property type="match status" value="4"/>
</dbReference>
<dbReference type="Pfam" id="PF13432">
    <property type="entry name" value="TPR_16"/>
    <property type="match status" value="1"/>
</dbReference>
<dbReference type="InterPro" id="IPR051012">
    <property type="entry name" value="CellSynth/LPSAsmb/PSIAsmb"/>
</dbReference>
<evidence type="ECO:0000256" key="4">
    <source>
        <dbReference type="SAM" id="SignalP"/>
    </source>
</evidence>
<evidence type="ECO:0000313" key="6">
    <source>
        <dbReference type="Proteomes" id="UP001319827"/>
    </source>
</evidence>
<organism evidence="5 6">
    <name type="scientific">Desulfuromonas versatilis</name>
    <dbReference type="NCBI Taxonomy" id="2802975"/>
    <lineage>
        <taxon>Bacteria</taxon>
        <taxon>Pseudomonadati</taxon>
        <taxon>Thermodesulfobacteriota</taxon>
        <taxon>Desulfuromonadia</taxon>
        <taxon>Desulfuromonadales</taxon>
        <taxon>Desulfuromonadaceae</taxon>
        <taxon>Desulfuromonas</taxon>
    </lineage>
</organism>
<evidence type="ECO:0000313" key="5">
    <source>
        <dbReference type="EMBL" id="BCR05292.1"/>
    </source>
</evidence>
<keyword evidence="1" id="KW-0677">Repeat</keyword>
<keyword evidence="4" id="KW-0732">Signal</keyword>
<dbReference type="Pfam" id="PF13414">
    <property type="entry name" value="TPR_11"/>
    <property type="match status" value="1"/>
</dbReference>
<feature type="signal peptide" evidence="4">
    <location>
        <begin position="1"/>
        <end position="18"/>
    </location>
</feature>
<dbReference type="PANTHER" id="PTHR45586">
    <property type="entry name" value="TPR REPEAT-CONTAINING PROTEIN PA4667"/>
    <property type="match status" value="1"/>
</dbReference>
<dbReference type="Pfam" id="PF13428">
    <property type="entry name" value="TPR_14"/>
    <property type="match status" value="1"/>
</dbReference>
<dbReference type="RefSeq" id="WP_221248725.1">
    <property type="nucleotide sequence ID" value="NZ_AP024355.1"/>
</dbReference>
<dbReference type="NCBIfam" id="TIGR02917">
    <property type="entry name" value="PEP_TPR_lipo"/>
    <property type="match status" value="1"/>
</dbReference>
<dbReference type="EMBL" id="AP024355">
    <property type="protein sequence ID" value="BCR05292.1"/>
    <property type="molecule type" value="Genomic_DNA"/>
</dbReference>
<dbReference type="PANTHER" id="PTHR45586:SF1">
    <property type="entry name" value="LIPOPOLYSACCHARIDE ASSEMBLY PROTEIN B"/>
    <property type="match status" value="1"/>
</dbReference>
<dbReference type="Gene3D" id="1.25.40.10">
    <property type="entry name" value="Tetratricopeptide repeat domain"/>
    <property type="match status" value="5"/>
</dbReference>
<evidence type="ECO:0000256" key="1">
    <source>
        <dbReference type="ARBA" id="ARBA00022737"/>
    </source>
</evidence>
<dbReference type="Pfam" id="PF13181">
    <property type="entry name" value="TPR_8"/>
    <property type="match status" value="1"/>
</dbReference>
<feature type="repeat" description="TPR" evidence="3">
    <location>
        <begin position="362"/>
        <end position="395"/>
    </location>
</feature>
<dbReference type="InterPro" id="IPR019734">
    <property type="entry name" value="TPR_rpt"/>
</dbReference>
<dbReference type="Pfam" id="PF14559">
    <property type="entry name" value="TPR_19"/>
    <property type="match status" value="6"/>
</dbReference>